<dbReference type="OrthoDB" id="307751at2"/>
<dbReference type="HOGENOM" id="CLU_1831302_0_0_12"/>
<dbReference type="Proteomes" id="UP000003759">
    <property type="component" value="Chromosome"/>
</dbReference>
<accession>K0JLR1</accession>
<dbReference type="EMBL" id="HE793032">
    <property type="protein sequence ID" value="CCG58009.1"/>
    <property type="molecule type" value="Genomic_DNA"/>
</dbReference>
<dbReference type="KEGG" id="bpw:WESB_2547"/>
<organism evidence="1 2">
    <name type="scientific">Brachyspira pilosicoli WesB</name>
    <dbReference type="NCBI Taxonomy" id="1161918"/>
    <lineage>
        <taxon>Bacteria</taxon>
        <taxon>Pseudomonadati</taxon>
        <taxon>Spirochaetota</taxon>
        <taxon>Spirochaetia</taxon>
        <taxon>Brachyspirales</taxon>
        <taxon>Brachyspiraceae</taxon>
        <taxon>Brachyspira</taxon>
    </lineage>
</organism>
<dbReference type="AlphaFoldDB" id="K0JLR1"/>
<evidence type="ECO:0000313" key="1">
    <source>
        <dbReference type="EMBL" id="CCG58009.1"/>
    </source>
</evidence>
<dbReference type="RefSeq" id="WP_014934060.1">
    <property type="nucleotide sequence ID" value="NC_018604.1"/>
</dbReference>
<name>K0JLR1_BRAPL</name>
<reference evidence="1 2" key="1">
    <citation type="journal article" date="2012" name="BMC Genomics">
        <title>Comparative genomics of Brachyspira pilosicoli strains: genome rearrangements, reductions and correlation of genetic compliment with phenotypic diversity.</title>
        <authorList>
            <person name="Mappley L.J."/>
            <person name="Black M.L."/>
            <person name="Abuoun M."/>
            <person name="Darby A.C."/>
            <person name="Woodward M.J."/>
            <person name="Parkhill J."/>
            <person name="Turner A.K."/>
            <person name="Bellgard M.I."/>
            <person name="La T."/>
            <person name="Phillips N.D."/>
            <person name="La Ragione R.M."/>
            <person name="Hampson D.J."/>
        </authorList>
    </citation>
    <scope>NUCLEOTIDE SEQUENCE [LARGE SCALE GENOMIC DNA]</scope>
    <source>
        <strain evidence="1">WesB</strain>
    </source>
</reference>
<gene>
    <name evidence="1" type="primary">orfB</name>
    <name evidence="1" type="ORF">WESB_2547</name>
</gene>
<evidence type="ECO:0000313" key="2">
    <source>
        <dbReference type="Proteomes" id="UP000003759"/>
    </source>
</evidence>
<sequence length="140" mass="16291">MSEEFYFKPSIEEFKTQFKAFAFSDDENNIDNQSPNIIDIKYLDDLLFDKTLEVKKIISDNGYELPTAKNKLPTFSIKQYIMFTVAEVFTSVFASNSDLINYIREKSKEYKEQFINDFGSIVTSERSYLNISLDGDVPKQ</sequence>
<proteinExistence type="predicted"/>
<protein>
    <submittedName>
        <fullName evidence="1">Uncharacterized protein</fullName>
    </submittedName>
</protein>
<dbReference type="PATRIC" id="fig|1161918.5.peg.2107"/>